<dbReference type="Pfam" id="PF05426">
    <property type="entry name" value="Alginate_lyase"/>
    <property type="match status" value="1"/>
</dbReference>
<dbReference type="InterPro" id="IPR008929">
    <property type="entry name" value="Chondroitin_lyas"/>
</dbReference>
<dbReference type="PATRIC" id="fig|1317118.6.peg.544"/>
<feature type="chain" id="PRO_5004842095" evidence="3">
    <location>
        <begin position="24"/>
        <end position="339"/>
    </location>
</feature>
<name>W4HPZ1_9RHOB</name>
<dbReference type="SUPFAM" id="SSF48230">
    <property type="entry name" value="Chondroitin AC/alginate lyase"/>
    <property type="match status" value="1"/>
</dbReference>
<feature type="signal peptide" evidence="3">
    <location>
        <begin position="1"/>
        <end position="23"/>
    </location>
</feature>
<sequence length="339" mass="36136">MKLLPSLPLALAMAALTPTLAAAQDDGAETCIAVPDPVVSLSYGSRYTDESEDRSDFDEDSNAAVNEALGPIDDFIQELASKANEAVRGDQAAADCVTDAILQWAEADALSELETMNARISSPARIAGIAMAYLQVKQAADLDPDAAETIDSWLVARARAAADYFDRDAPPGSSRNNLRAWAGLAAASVGEAADDDYLKSWAAHTTAVIACQADEDGALPLEMARGPRALHYQLHAVAPLVVSAALLDDDGYSLFDNCDGGIHRVVEFIPRAFEDPELVTEKAGEDQTYFAGDDELASFELAWADAYLSLFEAPDLEAFVEEYRPLGNSKLGGSQSAIW</sequence>
<evidence type="ECO:0000256" key="1">
    <source>
        <dbReference type="ARBA" id="ARBA00022729"/>
    </source>
</evidence>
<feature type="domain" description="Alginate lyase" evidence="4">
    <location>
        <begin position="64"/>
        <end position="277"/>
    </location>
</feature>
<dbReference type="EMBL" id="AQQW01000001">
    <property type="protein sequence ID" value="ETW14764.1"/>
    <property type="molecule type" value="Genomic_DNA"/>
</dbReference>
<dbReference type="RefSeq" id="WP_043841938.1">
    <property type="nucleotide sequence ID" value="NZ_AQQW01000001.1"/>
</dbReference>
<dbReference type="GO" id="GO:0045135">
    <property type="term" value="F:poly(beta-D-mannuronate) lyase activity"/>
    <property type="evidence" value="ECO:0007669"/>
    <property type="project" value="UniProtKB-EC"/>
</dbReference>
<keyword evidence="6" id="KW-1185">Reference proteome</keyword>
<dbReference type="Proteomes" id="UP000019063">
    <property type="component" value="Unassembled WGS sequence"/>
</dbReference>
<dbReference type="EC" id="4.2.2.3" evidence="5"/>
<keyword evidence="1 3" id="KW-0732">Signal</keyword>
<comment type="caution">
    <text evidence="5">The sequence shown here is derived from an EMBL/GenBank/DDBJ whole genome shotgun (WGS) entry which is preliminary data.</text>
</comment>
<dbReference type="GO" id="GO:0042597">
    <property type="term" value="C:periplasmic space"/>
    <property type="evidence" value="ECO:0007669"/>
    <property type="project" value="InterPro"/>
</dbReference>
<proteinExistence type="predicted"/>
<reference evidence="5 6" key="1">
    <citation type="journal article" date="2014" name="Antonie Van Leeuwenhoek">
        <title>Roseivivax atlanticus sp. nov., isolated from surface seawater of the Atlantic Ocean.</title>
        <authorList>
            <person name="Li G."/>
            <person name="Lai Q."/>
            <person name="Liu X."/>
            <person name="Sun F."/>
            <person name="Shao Z."/>
        </authorList>
    </citation>
    <scope>NUCLEOTIDE SEQUENCE [LARGE SCALE GENOMIC DNA]</scope>
    <source>
        <strain evidence="5 6">22II-s10s</strain>
    </source>
</reference>
<accession>W4HPZ1</accession>
<dbReference type="InterPro" id="IPR008397">
    <property type="entry name" value="Alginate_lyase_dom"/>
</dbReference>
<keyword evidence="2 5" id="KW-0456">Lyase</keyword>
<dbReference type="eggNOG" id="ENOG502ZAMJ">
    <property type="taxonomic scope" value="Bacteria"/>
</dbReference>
<evidence type="ECO:0000313" key="6">
    <source>
        <dbReference type="Proteomes" id="UP000019063"/>
    </source>
</evidence>
<evidence type="ECO:0000256" key="2">
    <source>
        <dbReference type="ARBA" id="ARBA00023239"/>
    </source>
</evidence>
<protein>
    <submittedName>
        <fullName evidence="5">Poly(Beta-D-mannuronate) lyase</fullName>
        <ecNumber evidence="5">4.2.2.3</ecNumber>
    </submittedName>
</protein>
<gene>
    <name evidence="5" type="primary">algL</name>
    <name evidence="5" type="ORF">ATO8_02615</name>
</gene>
<evidence type="ECO:0000259" key="4">
    <source>
        <dbReference type="Pfam" id="PF05426"/>
    </source>
</evidence>
<evidence type="ECO:0000256" key="3">
    <source>
        <dbReference type="SAM" id="SignalP"/>
    </source>
</evidence>
<dbReference type="AlphaFoldDB" id="W4HPZ1"/>
<evidence type="ECO:0000313" key="5">
    <source>
        <dbReference type="EMBL" id="ETW14764.1"/>
    </source>
</evidence>
<organism evidence="5 6">
    <name type="scientific">Roseivivax marinus</name>
    <dbReference type="NCBI Taxonomy" id="1379903"/>
    <lineage>
        <taxon>Bacteria</taxon>
        <taxon>Pseudomonadati</taxon>
        <taxon>Pseudomonadota</taxon>
        <taxon>Alphaproteobacteria</taxon>
        <taxon>Rhodobacterales</taxon>
        <taxon>Roseobacteraceae</taxon>
        <taxon>Roseivivax</taxon>
    </lineage>
</organism>
<dbReference type="Gene3D" id="1.50.10.100">
    <property type="entry name" value="Chondroitin AC/alginate lyase"/>
    <property type="match status" value="1"/>
</dbReference>
<dbReference type="STRING" id="1379903.ATO8_02615"/>